<evidence type="ECO:0000256" key="2">
    <source>
        <dbReference type="ARBA" id="ARBA00022771"/>
    </source>
</evidence>
<evidence type="ECO:0000256" key="5">
    <source>
        <dbReference type="ARBA" id="ARBA00023125"/>
    </source>
</evidence>
<evidence type="ECO:0000256" key="1">
    <source>
        <dbReference type="ARBA" id="ARBA00022723"/>
    </source>
</evidence>
<keyword evidence="13" id="KW-1185">Reference proteome</keyword>
<accession>A0A0D1ZEM9</accession>
<keyword evidence="3" id="KW-0862">Zinc</keyword>
<dbReference type="OrthoDB" id="10018191at2759"/>
<keyword evidence="7" id="KW-0539">Nucleus</keyword>
<dbReference type="GeneID" id="27321522"/>
<feature type="domain" description="C2H2-type" evidence="11">
    <location>
        <begin position="14"/>
        <end position="41"/>
    </location>
</feature>
<keyword evidence="4" id="KW-0805">Transcription regulation</keyword>
<evidence type="ECO:0000256" key="3">
    <source>
        <dbReference type="ARBA" id="ARBA00022833"/>
    </source>
</evidence>
<dbReference type="PROSITE" id="PS00463">
    <property type="entry name" value="ZN2_CY6_FUNGAL_1"/>
    <property type="match status" value="1"/>
</dbReference>
<dbReference type="InterPro" id="IPR013087">
    <property type="entry name" value="Znf_C2H2_type"/>
</dbReference>
<dbReference type="AlphaFoldDB" id="A0A0D1ZEM9"/>
<evidence type="ECO:0000256" key="4">
    <source>
        <dbReference type="ARBA" id="ARBA00023015"/>
    </source>
</evidence>
<evidence type="ECO:0000259" key="10">
    <source>
        <dbReference type="PROSITE" id="PS50048"/>
    </source>
</evidence>
<keyword evidence="2 8" id="KW-0863">Zinc-finger</keyword>
<feature type="domain" description="Zn(2)-C6 fungal-type" evidence="10">
    <location>
        <begin position="89"/>
        <end position="118"/>
    </location>
</feature>
<dbReference type="RefSeq" id="XP_016223943.1">
    <property type="nucleotide sequence ID" value="XM_016368155.1"/>
</dbReference>
<dbReference type="Pfam" id="PF00172">
    <property type="entry name" value="Zn_clus"/>
    <property type="match status" value="1"/>
</dbReference>
<dbReference type="InterPro" id="IPR001138">
    <property type="entry name" value="Zn2Cys6_DnaBD"/>
</dbReference>
<name>A0A0D1ZEM9_EXOME</name>
<proteinExistence type="predicted"/>
<evidence type="ECO:0000256" key="9">
    <source>
        <dbReference type="SAM" id="MobiDB-lite"/>
    </source>
</evidence>
<dbReference type="PANTHER" id="PTHR47660">
    <property type="entry name" value="TRANSCRIPTION FACTOR WITH C2H2 AND ZN(2)-CYS(6) DNA BINDING DOMAIN (EUROFUNG)-RELATED-RELATED"/>
    <property type="match status" value="1"/>
</dbReference>
<dbReference type="InterPro" id="IPR036864">
    <property type="entry name" value="Zn2-C6_fun-type_DNA-bd_sf"/>
</dbReference>
<dbReference type="CDD" id="cd00067">
    <property type="entry name" value="GAL4"/>
    <property type="match status" value="1"/>
</dbReference>
<dbReference type="Gene3D" id="3.30.160.60">
    <property type="entry name" value="Classic Zinc Finger"/>
    <property type="match status" value="2"/>
</dbReference>
<dbReference type="GO" id="GO:0000981">
    <property type="term" value="F:DNA-binding transcription factor activity, RNA polymerase II-specific"/>
    <property type="evidence" value="ECO:0007669"/>
    <property type="project" value="InterPro"/>
</dbReference>
<dbReference type="Gene3D" id="4.10.240.10">
    <property type="entry name" value="Zn(2)-C6 fungal-type DNA-binding domain"/>
    <property type="match status" value="1"/>
</dbReference>
<dbReference type="PROSITE" id="PS00028">
    <property type="entry name" value="ZINC_FINGER_C2H2_1"/>
    <property type="match status" value="1"/>
</dbReference>
<evidence type="ECO:0000256" key="8">
    <source>
        <dbReference type="PROSITE-ProRule" id="PRU00042"/>
    </source>
</evidence>
<dbReference type="VEuPathDB" id="FungiDB:PV10_03677"/>
<gene>
    <name evidence="12" type="ORF">PV10_03677</name>
</gene>
<dbReference type="GO" id="GO:0003677">
    <property type="term" value="F:DNA binding"/>
    <property type="evidence" value="ECO:0007669"/>
    <property type="project" value="UniProtKB-KW"/>
</dbReference>
<dbReference type="FunFam" id="3.30.160.60:FF:002343">
    <property type="entry name" value="Zinc finger protein 33A"/>
    <property type="match status" value="1"/>
</dbReference>
<dbReference type="Proteomes" id="UP000054302">
    <property type="component" value="Unassembled WGS sequence"/>
</dbReference>
<dbReference type="SUPFAM" id="SSF57667">
    <property type="entry name" value="beta-beta-alpha zinc fingers"/>
    <property type="match status" value="1"/>
</dbReference>
<dbReference type="EMBL" id="KN847522">
    <property type="protein sequence ID" value="KIV92369.1"/>
    <property type="molecule type" value="Genomic_DNA"/>
</dbReference>
<evidence type="ECO:0000259" key="11">
    <source>
        <dbReference type="PROSITE" id="PS50157"/>
    </source>
</evidence>
<evidence type="ECO:0000313" key="13">
    <source>
        <dbReference type="Proteomes" id="UP000054302"/>
    </source>
</evidence>
<dbReference type="PANTHER" id="PTHR47660:SF2">
    <property type="entry name" value="TRANSCRIPTION FACTOR WITH C2H2 AND ZN(2)-CYS(6) DNA BINDING DOMAIN (EUROFUNG)"/>
    <property type="match status" value="1"/>
</dbReference>
<feature type="region of interest" description="Disordered" evidence="9">
    <location>
        <begin position="687"/>
        <end position="707"/>
    </location>
</feature>
<keyword evidence="1" id="KW-0479">Metal-binding</keyword>
<keyword evidence="5" id="KW-0238">DNA-binding</keyword>
<dbReference type="PROSITE" id="PS50048">
    <property type="entry name" value="ZN2_CY6_FUNGAL_2"/>
    <property type="match status" value="1"/>
</dbReference>
<reference evidence="12 13" key="1">
    <citation type="submission" date="2015-01" db="EMBL/GenBank/DDBJ databases">
        <title>The Genome Sequence of Exophiala mesophila CBS40295.</title>
        <authorList>
            <consortium name="The Broad Institute Genomics Platform"/>
            <person name="Cuomo C."/>
            <person name="de Hoog S."/>
            <person name="Gorbushina A."/>
            <person name="Stielow B."/>
            <person name="Teixiera M."/>
            <person name="Abouelleil A."/>
            <person name="Chapman S.B."/>
            <person name="Priest M."/>
            <person name="Young S.K."/>
            <person name="Wortman J."/>
            <person name="Nusbaum C."/>
            <person name="Birren B."/>
        </authorList>
    </citation>
    <scope>NUCLEOTIDE SEQUENCE [LARGE SCALE GENOMIC DNA]</scope>
    <source>
        <strain evidence="12 13">CBS 40295</strain>
    </source>
</reference>
<dbReference type="STRING" id="212818.A0A0D1ZEM9"/>
<dbReference type="PROSITE" id="PS50157">
    <property type="entry name" value="ZINC_FINGER_C2H2_2"/>
    <property type="match status" value="1"/>
</dbReference>
<evidence type="ECO:0000313" key="12">
    <source>
        <dbReference type="EMBL" id="KIV92369.1"/>
    </source>
</evidence>
<dbReference type="InterPro" id="IPR036236">
    <property type="entry name" value="Znf_C2H2_sf"/>
</dbReference>
<dbReference type="SUPFAM" id="SSF57701">
    <property type="entry name" value="Zn2/Cys6 DNA-binding domain"/>
    <property type="match status" value="1"/>
</dbReference>
<evidence type="ECO:0008006" key="14">
    <source>
        <dbReference type="Google" id="ProtNLM"/>
    </source>
</evidence>
<evidence type="ECO:0000256" key="7">
    <source>
        <dbReference type="ARBA" id="ARBA00023242"/>
    </source>
</evidence>
<protein>
    <recommendedName>
        <fullName evidence="14">Zn(2)-C6 fungal-type domain-containing protein</fullName>
    </recommendedName>
</protein>
<evidence type="ECO:0000256" key="6">
    <source>
        <dbReference type="ARBA" id="ARBA00023163"/>
    </source>
</evidence>
<dbReference type="GO" id="GO:0008270">
    <property type="term" value="F:zinc ion binding"/>
    <property type="evidence" value="ECO:0007669"/>
    <property type="project" value="UniProtKB-KW"/>
</dbReference>
<dbReference type="SMART" id="SM00355">
    <property type="entry name" value="ZnF_C2H2"/>
    <property type="match status" value="2"/>
</dbReference>
<keyword evidence="6" id="KW-0804">Transcription</keyword>
<dbReference type="SMART" id="SM00066">
    <property type="entry name" value="GAL4"/>
    <property type="match status" value="1"/>
</dbReference>
<sequence>MASLNITQVTRQEKKCDICSRCFARSEHLIRHRRTHTKEKPFTCPYCRRSFQRSDIKAVHVKKCPAAPVDQSNGDTTTEGGTRRRVRIACDNCRKRKMRCDGSPTCASCQAAGSVCHYSCSSETRAPSSQGSRQGISILGDIDPVLQNVHMPIGDTRGSPSATLDMTSSNIDKASTLDSSLEVANGGNIILPMPFPELNFQGVAPDDSAAQVSTDIHMPDLTSLNMPLSGENAFFNLPENDILGEFWQTPVMNSQFWFDGSELAWSAGLFDSNSPLHDHILSSSMQDLTASMQEYFDRKSRAPSPSLNKASRMWYSTPPNLVDHNKDVLRVFLGIFRRHIPETFSLFKDNTSGRQNRAAYILAMAAMGGLFCTVPGSAQVAKSLYNDARRLLLAHFNIRNDQDEVTIGNEEKLVVVKTVLHPQRLMFCSQADNTKFILLELYGLCSGDKRSYEFVEAFHGNLIHSVQEFSQASQGLGATDDRNNSYVQLLEALYILDCYRVIIMQRPASSSWQRADIFVQQSLLDTPVSHLSALIAELNDGNHNSVLQTSNTFGLASLASLSTHLWPAIYSRQNRYGADKVLIESLSLWNPSYVELACDNWLRTVGQAQEPTHLTVYHMMNIMLHANLTVLQSFAHSSPGSAVRDPKKSSIAKEIVAWAQDRNFKISCWHAENMIASIEGAFSVPSSRTEHGYHHSHHASSNPEQRRLPYEAPHVPYAVYYATLVLWCGSVIVNGVVTSSTAALAQIARGERVLSLHKVHIAQLLARVLHEVK</sequence>
<organism evidence="12 13">
    <name type="scientific">Exophiala mesophila</name>
    <name type="common">Black yeast-like fungus</name>
    <dbReference type="NCBI Taxonomy" id="212818"/>
    <lineage>
        <taxon>Eukaryota</taxon>
        <taxon>Fungi</taxon>
        <taxon>Dikarya</taxon>
        <taxon>Ascomycota</taxon>
        <taxon>Pezizomycotina</taxon>
        <taxon>Eurotiomycetes</taxon>
        <taxon>Chaetothyriomycetidae</taxon>
        <taxon>Chaetothyriales</taxon>
        <taxon>Herpotrichiellaceae</taxon>
        <taxon>Exophiala</taxon>
    </lineage>
</organism>